<reference evidence="5" key="1">
    <citation type="submission" date="2025-08" db="UniProtKB">
        <authorList>
            <consortium name="Ensembl"/>
        </authorList>
    </citation>
    <scope>IDENTIFICATION</scope>
</reference>
<keyword evidence="6" id="KW-1185">Reference proteome</keyword>
<evidence type="ECO:0000313" key="6">
    <source>
        <dbReference type="Proteomes" id="UP000694393"/>
    </source>
</evidence>
<keyword evidence="4" id="KW-0472">Membrane</keyword>
<dbReference type="Pfam" id="PF13855">
    <property type="entry name" value="LRR_8"/>
    <property type="match status" value="2"/>
</dbReference>
<proteinExistence type="predicted"/>
<evidence type="ECO:0000256" key="2">
    <source>
        <dbReference type="ARBA" id="ARBA00022729"/>
    </source>
</evidence>
<keyword evidence="1" id="KW-0433">Leucine-rich repeat</keyword>
<reference evidence="5" key="2">
    <citation type="submission" date="2025-09" db="UniProtKB">
        <authorList>
            <consortium name="Ensembl"/>
        </authorList>
    </citation>
    <scope>IDENTIFICATION</scope>
</reference>
<dbReference type="Proteomes" id="UP000694393">
    <property type="component" value="Unplaced"/>
</dbReference>
<protein>
    <recommendedName>
        <fullName evidence="7">Leucine rich repeat containing 70</fullName>
    </recommendedName>
</protein>
<evidence type="ECO:0000313" key="5">
    <source>
        <dbReference type="Ensembl" id="ENSPCEP00000012543.1"/>
    </source>
</evidence>
<dbReference type="InterPro" id="IPR050541">
    <property type="entry name" value="LRR_TM_domain-containing"/>
</dbReference>
<dbReference type="AlphaFoldDB" id="A0A8C8RY47"/>
<evidence type="ECO:0000256" key="3">
    <source>
        <dbReference type="ARBA" id="ARBA00022737"/>
    </source>
</evidence>
<dbReference type="SMART" id="SM00369">
    <property type="entry name" value="LRR_TYP"/>
    <property type="match status" value="8"/>
</dbReference>
<dbReference type="Ensembl" id="ENSPCET00000012987.1">
    <property type="protein sequence ID" value="ENSPCEP00000012543.1"/>
    <property type="gene ID" value="ENSPCEG00000009928.1"/>
</dbReference>
<name>A0A8C8RY47_9SAUR</name>
<dbReference type="InterPro" id="IPR032675">
    <property type="entry name" value="LRR_dom_sf"/>
</dbReference>
<dbReference type="PROSITE" id="PS51450">
    <property type="entry name" value="LRR"/>
    <property type="match status" value="1"/>
</dbReference>
<dbReference type="Gene3D" id="3.80.10.10">
    <property type="entry name" value="Ribonuclease Inhibitor"/>
    <property type="match status" value="1"/>
</dbReference>
<evidence type="ECO:0000256" key="1">
    <source>
        <dbReference type="ARBA" id="ARBA00022614"/>
    </source>
</evidence>
<dbReference type="InterPro" id="IPR003591">
    <property type="entry name" value="Leu-rich_rpt_typical-subtyp"/>
</dbReference>
<keyword evidence="4" id="KW-1133">Transmembrane helix</keyword>
<dbReference type="SUPFAM" id="SSF52058">
    <property type="entry name" value="L domain-like"/>
    <property type="match status" value="1"/>
</dbReference>
<accession>A0A8C8RY47</accession>
<keyword evidence="4" id="KW-0812">Transmembrane</keyword>
<evidence type="ECO:0000256" key="4">
    <source>
        <dbReference type="SAM" id="Phobius"/>
    </source>
</evidence>
<keyword evidence="3" id="KW-0677">Repeat</keyword>
<dbReference type="PANTHER" id="PTHR24369">
    <property type="entry name" value="ANTIGEN BSP, PUTATIVE-RELATED"/>
    <property type="match status" value="1"/>
</dbReference>
<keyword evidence="2" id="KW-0732">Signal</keyword>
<sequence>FLLWNQHHPLSSLVTSPQSHMRVHKLFMFFLVISVFTCAVRIGLGVNVSACPRVCKCSPEDIIHCNKAGLRTLPPEIAASAMSLSLSNNFLKILTANTFRNLTFLRSLWLDHNNLTFLYPGVFSALGHLRELNLSRNSRLTYLHANTFRGLFRLISLDLSSCNIFEIHPLNNAFTTLNRLGELNLGHNQIAGLSNQIFKGLIQLKTMHLEANRLTSINCSFNRLPNLRKLYLNNNRISYISDSAFSHLKKLHFLHLNKNNLSSLPKHLFADLPKLSSVFLSHNPWDCDCKMLWFPNWIATYEGKKALVCTRCCYMDSAFGMSLCKML</sequence>
<evidence type="ECO:0008006" key="7">
    <source>
        <dbReference type="Google" id="ProtNLM"/>
    </source>
</evidence>
<dbReference type="InterPro" id="IPR001611">
    <property type="entry name" value="Leu-rich_rpt"/>
</dbReference>
<organism evidence="5 6">
    <name type="scientific">Pelusios castaneus</name>
    <name type="common">West African mud turtle</name>
    <dbReference type="NCBI Taxonomy" id="367368"/>
    <lineage>
        <taxon>Eukaryota</taxon>
        <taxon>Metazoa</taxon>
        <taxon>Chordata</taxon>
        <taxon>Craniata</taxon>
        <taxon>Vertebrata</taxon>
        <taxon>Euteleostomi</taxon>
        <taxon>Archelosauria</taxon>
        <taxon>Testudinata</taxon>
        <taxon>Testudines</taxon>
        <taxon>Pleurodira</taxon>
        <taxon>Pelomedusidae</taxon>
        <taxon>Pelusios</taxon>
    </lineage>
</organism>
<dbReference type="PANTHER" id="PTHR24369:SF210">
    <property type="entry name" value="CHAOPTIN-RELATED"/>
    <property type="match status" value="1"/>
</dbReference>
<dbReference type="GO" id="GO:0005886">
    <property type="term" value="C:plasma membrane"/>
    <property type="evidence" value="ECO:0007669"/>
    <property type="project" value="TreeGrafter"/>
</dbReference>
<feature type="transmembrane region" description="Helical" evidence="4">
    <location>
        <begin position="26"/>
        <end position="46"/>
    </location>
</feature>